<dbReference type="InterPro" id="IPR014085">
    <property type="entry name" value="Allophanate_hydrolase"/>
</dbReference>
<dbReference type="InterPro" id="IPR023631">
    <property type="entry name" value="Amidase_dom"/>
</dbReference>
<evidence type="ECO:0000259" key="1">
    <source>
        <dbReference type="Pfam" id="PF01425"/>
    </source>
</evidence>
<dbReference type="InterPro" id="IPR036928">
    <property type="entry name" value="AS_sf"/>
</dbReference>
<dbReference type="PANTHER" id="PTHR11895">
    <property type="entry name" value="TRANSAMIDASE"/>
    <property type="match status" value="1"/>
</dbReference>
<dbReference type="Gene3D" id="3.10.490.10">
    <property type="entry name" value="Gamma-glutamyl cyclotransferase-like"/>
    <property type="match status" value="1"/>
</dbReference>
<evidence type="ECO:0000259" key="2">
    <source>
        <dbReference type="Pfam" id="PF21986"/>
    </source>
</evidence>
<dbReference type="GO" id="GO:0016787">
    <property type="term" value="F:hydrolase activity"/>
    <property type="evidence" value="ECO:0007669"/>
    <property type="project" value="UniProtKB-KW"/>
</dbReference>
<dbReference type="NCBIfam" id="NF006043">
    <property type="entry name" value="PRK08186.1"/>
    <property type="match status" value="1"/>
</dbReference>
<dbReference type="Proteomes" id="UP000028643">
    <property type="component" value="Unassembled WGS sequence"/>
</dbReference>
<dbReference type="RefSeq" id="WP_047573993.1">
    <property type="nucleotide sequence ID" value="NZ_JPQT01000097.1"/>
</dbReference>
<dbReference type="EMBL" id="JPQT01000097">
    <property type="protein sequence ID" value="KFE52612.1"/>
    <property type="molecule type" value="Genomic_DNA"/>
</dbReference>
<evidence type="ECO:0000313" key="4">
    <source>
        <dbReference type="Proteomes" id="UP000028643"/>
    </source>
</evidence>
<feature type="domain" description="Amidase" evidence="1">
    <location>
        <begin position="28"/>
        <end position="445"/>
    </location>
</feature>
<dbReference type="AlphaFoldDB" id="A0A085VAZ9"/>
<keyword evidence="3" id="KW-0378">Hydrolase</keyword>
<dbReference type="PANTHER" id="PTHR11895:SF169">
    <property type="entry name" value="GLUTAMYL-TRNA(GLN) AMIDOTRANSFERASE"/>
    <property type="match status" value="1"/>
</dbReference>
<dbReference type="InterPro" id="IPR053844">
    <property type="entry name" value="AH_C"/>
</dbReference>
<sequence length="603" mass="64084">MSLEVTLSDLRLESVRAAYQSGNLTPRELILALREKAAALNPEYHLYIYLLDPTELEPYFAALQGRDINDLPLYGVPFSIKDNIDLAGIPTTAACVAYTYKPERSATIVEQLIALGAIPLGKTNLDQFATGLNGSRSPFGACPNSVLKEYPAGGSSSGSSLAVALGVSSFALGTDTAGSGRVPAALNNLVGMKASKGLISTAGVVPACRTLDCVTTFTATAREASQLLGLVAKLDPRDEYSRSNPAWNDASAFGAPRPFRFGVPRAQDLEYFGCPQGPLLFGDAIDRLTAMGGEAVTIDLSPFLEAAGLLYNGPWVAERYSVAGELMQSNPEAVLPVIRAVLGKAPLVTGVETFQAQYRLQALKAICDRVMEGVDFVVTPSIGRPVSSAELEAEPVLRNSELGYYTNFVNLLDYAAVAVPSAFMDNGMPWGVTVFGRVFTDQYLLSIADALQRHTELPLIGGLAGQLSKPAGSARNDMARLVVCGAHLDGLPLNWQLKQRGARLVEATQSSSDYQLYALAGGPPFRPGMVRVEQDGVAIAVEVWELPSRELGSFLTGIPAPLGLGKVQLADGSWECGFICEPYGLAGATNISHLGGWRAYISV</sequence>
<dbReference type="PATRIC" id="fig|317.174.peg.1902"/>
<comment type="caution">
    <text evidence="3">The sequence shown here is derived from an EMBL/GenBank/DDBJ whole genome shotgun (WGS) entry which is preliminary data.</text>
</comment>
<dbReference type="SUPFAM" id="SSF75304">
    <property type="entry name" value="Amidase signature (AS) enzymes"/>
    <property type="match status" value="1"/>
</dbReference>
<evidence type="ECO:0000313" key="3">
    <source>
        <dbReference type="EMBL" id="KFE52612.1"/>
    </source>
</evidence>
<dbReference type="Gene3D" id="1.20.58.1700">
    <property type="match status" value="1"/>
</dbReference>
<organism evidence="3 4">
    <name type="scientific">Pseudomonas syringae</name>
    <dbReference type="NCBI Taxonomy" id="317"/>
    <lineage>
        <taxon>Bacteria</taxon>
        <taxon>Pseudomonadati</taxon>
        <taxon>Pseudomonadota</taxon>
        <taxon>Gammaproteobacteria</taxon>
        <taxon>Pseudomonadales</taxon>
        <taxon>Pseudomonadaceae</taxon>
        <taxon>Pseudomonas</taxon>
    </lineage>
</organism>
<accession>A0A085VAZ9</accession>
<dbReference type="InterPro" id="IPR000120">
    <property type="entry name" value="Amidase"/>
</dbReference>
<dbReference type="Pfam" id="PF21986">
    <property type="entry name" value="AH_C"/>
    <property type="match status" value="1"/>
</dbReference>
<gene>
    <name evidence="3" type="ORF">IV02_09305</name>
</gene>
<proteinExistence type="predicted"/>
<dbReference type="Pfam" id="PF01425">
    <property type="entry name" value="Amidase"/>
    <property type="match status" value="1"/>
</dbReference>
<protein>
    <submittedName>
        <fullName evidence="3">Allophanate hydrolase</fullName>
    </submittedName>
</protein>
<reference evidence="3 4" key="1">
    <citation type="submission" date="2014-07" db="EMBL/GenBank/DDBJ databases">
        <title>Draft Genome Sequences of Environmental Pseudomonas syringae strains.</title>
        <authorList>
            <person name="Baltrus D.A."/>
            <person name="Berge O."/>
            <person name="Morris C."/>
        </authorList>
    </citation>
    <scope>NUCLEOTIDE SEQUENCE [LARGE SCALE GENOMIC DNA]</scope>
    <source>
        <strain evidence="3 4">CEB003</strain>
    </source>
</reference>
<name>A0A085VAZ9_PSESX</name>
<dbReference type="Gene3D" id="3.90.1300.10">
    <property type="entry name" value="Amidase signature (AS) domain"/>
    <property type="match status" value="1"/>
</dbReference>
<dbReference type="NCBIfam" id="TIGR02713">
    <property type="entry name" value="allophanate_hyd"/>
    <property type="match status" value="1"/>
</dbReference>
<feature type="domain" description="Allophanate hydrolase C-terminal" evidence="2">
    <location>
        <begin position="480"/>
        <end position="601"/>
    </location>
</feature>